<dbReference type="Gene3D" id="6.10.340.10">
    <property type="match status" value="1"/>
</dbReference>
<dbReference type="InterPro" id="IPR005467">
    <property type="entry name" value="His_kinase_dom"/>
</dbReference>
<dbReference type="InterPro" id="IPR003660">
    <property type="entry name" value="HAMP_dom"/>
</dbReference>
<evidence type="ECO:0000256" key="10">
    <source>
        <dbReference type="ARBA" id="ARBA00022840"/>
    </source>
</evidence>
<keyword evidence="13 14" id="KW-0472">Membrane</keyword>
<dbReference type="SUPFAM" id="SSF47384">
    <property type="entry name" value="Homodimeric domain of signal transducing histidine kinase"/>
    <property type="match status" value="1"/>
</dbReference>
<dbReference type="PROSITE" id="PS50109">
    <property type="entry name" value="HIS_KIN"/>
    <property type="match status" value="1"/>
</dbReference>
<dbReference type="SMART" id="SM00388">
    <property type="entry name" value="HisKA"/>
    <property type="match status" value="1"/>
</dbReference>
<evidence type="ECO:0000256" key="2">
    <source>
        <dbReference type="ARBA" id="ARBA00004651"/>
    </source>
</evidence>
<evidence type="ECO:0000256" key="12">
    <source>
        <dbReference type="ARBA" id="ARBA00023012"/>
    </source>
</evidence>
<dbReference type="Gene3D" id="1.10.287.130">
    <property type="match status" value="1"/>
</dbReference>
<dbReference type="CDD" id="cd00082">
    <property type="entry name" value="HisKA"/>
    <property type="match status" value="1"/>
</dbReference>
<dbReference type="PANTHER" id="PTHR45528:SF1">
    <property type="entry name" value="SENSOR HISTIDINE KINASE CPXA"/>
    <property type="match status" value="1"/>
</dbReference>
<keyword evidence="4" id="KW-1003">Cell membrane</keyword>
<keyword evidence="6" id="KW-0808">Transferase</keyword>
<evidence type="ECO:0000256" key="8">
    <source>
        <dbReference type="ARBA" id="ARBA00022741"/>
    </source>
</evidence>
<feature type="transmembrane region" description="Helical" evidence="14">
    <location>
        <begin position="12"/>
        <end position="32"/>
    </location>
</feature>
<evidence type="ECO:0000256" key="9">
    <source>
        <dbReference type="ARBA" id="ARBA00022777"/>
    </source>
</evidence>
<dbReference type="InterPro" id="IPR050398">
    <property type="entry name" value="HssS/ArlS-like"/>
</dbReference>
<feature type="domain" description="HAMP" evidence="16">
    <location>
        <begin position="80"/>
        <end position="132"/>
    </location>
</feature>
<dbReference type="GO" id="GO:0000155">
    <property type="term" value="F:phosphorelay sensor kinase activity"/>
    <property type="evidence" value="ECO:0007669"/>
    <property type="project" value="InterPro"/>
</dbReference>
<evidence type="ECO:0000313" key="17">
    <source>
        <dbReference type="EMBL" id="HIR92401.1"/>
    </source>
</evidence>
<dbReference type="Gene3D" id="3.30.565.10">
    <property type="entry name" value="Histidine kinase-like ATPase, C-terminal domain"/>
    <property type="match status" value="1"/>
</dbReference>
<dbReference type="InterPro" id="IPR036097">
    <property type="entry name" value="HisK_dim/P_sf"/>
</dbReference>
<dbReference type="SMART" id="SM00387">
    <property type="entry name" value="HATPase_c"/>
    <property type="match status" value="1"/>
</dbReference>
<dbReference type="InterPro" id="IPR004358">
    <property type="entry name" value="Sig_transdc_His_kin-like_C"/>
</dbReference>
<evidence type="ECO:0000259" key="15">
    <source>
        <dbReference type="PROSITE" id="PS50109"/>
    </source>
</evidence>
<evidence type="ECO:0000259" key="16">
    <source>
        <dbReference type="PROSITE" id="PS50885"/>
    </source>
</evidence>
<dbReference type="PRINTS" id="PR00344">
    <property type="entry name" value="BCTRLSENSOR"/>
</dbReference>
<evidence type="ECO:0000313" key="18">
    <source>
        <dbReference type="Proteomes" id="UP000886841"/>
    </source>
</evidence>
<keyword evidence="9 17" id="KW-0418">Kinase</keyword>
<keyword evidence="10" id="KW-0067">ATP-binding</keyword>
<evidence type="ECO:0000256" key="6">
    <source>
        <dbReference type="ARBA" id="ARBA00022679"/>
    </source>
</evidence>
<comment type="subcellular location">
    <subcellularLocation>
        <location evidence="2">Cell membrane</location>
        <topology evidence="2">Multi-pass membrane protein</topology>
    </subcellularLocation>
</comment>
<dbReference type="InterPro" id="IPR036890">
    <property type="entry name" value="HATPase_C_sf"/>
</dbReference>
<evidence type="ECO:0000256" key="13">
    <source>
        <dbReference type="ARBA" id="ARBA00023136"/>
    </source>
</evidence>
<sequence>MKVKTFEGRMALFITISVLVTGAAEWITFQLVKSISEYLRQSGYRSMRIGPDGVNPGTRIALMIFVGILVFVVTFSLQLHSYMKYLRTITSGIQQIADGNFDIKIPERGQDEFARMARNLNRMQENVKLVMERERVAEHANNDLISSVAHDLRTPLTSILGYLGWVRERQDLDEETKRQYLDIAYDKAARMQQLTEELFGFVKLRHKELTLKLGKLDLVQLMKQLLDEFSPSFAQNHLKAQFYCQETSIPMWGDGNLLARLYDNLLSNAVKYGKEGKLVRVEMAVEDNTVVTRVINYGKVIPAEELQHIFQKFYRVDQSRSQDTGGTGLGLPIVEQIAHLHDGEVSVKSDLNGTVFTVRIPLRQEEIKEGQSE</sequence>
<dbReference type="PANTHER" id="PTHR45528">
    <property type="entry name" value="SENSOR HISTIDINE KINASE CPXA"/>
    <property type="match status" value="1"/>
</dbReference>
<organism evidence="17 18">
    <name type="scientific">Candidatus Egerieimonas intestinavium</name>
    <dbReference type="NCBI Taxonomy" id="2840777"/>
    <lineage>
        <taxon>Bacteria</taxon>
        <taxon>Bacillati</taxon>
        <taxon>Bacillota</taxon>
        <taxon>Clostridia</taxon>
        <taxon>Lachnospirales</taxon>
        <taxon>Lachnospiraceae</taxon>
        <taxon>Lachnospiraceae incertae sedis</taxon>
        <taxon>Candidatus Egerieimonas</taxon>
    </lineage>
</organism>
<dbReference type="FunFam" id="3.30.565.10:FF:000013">
    <property type="entry name" value="Two-component sensor histidine kinase"/>
    <property type="match status" value="1"/>
</dbReference>
<keyword evidence="11 14" id="KW-1133">Transmembrane helix</keyword>
<evidence type="ECO:0000256" key="4">
    <source>
        <dbReference type="ARBA" id="ARBA00022475"/>
    </source>
</evidence>
<comment type="catalytic activity">
    <reaction evidence="1">
        <text>ATP + protein L-histidine = ADP + protein N-phospho-L-histidine.</text>
        <dbReference type="EC" id="2.7.13.3"/>
    </reaction>
</comment>
<dbReference type="InterPro" id="IPR003594">
    <property type="entry name" value="HATPase_dom"/>
</dbReference>
<dbReference type="Pfam" id="PF02518">
    <property type="entry name" value="HATPase_c"/>
    <property type="match status" value="1"/>
</dbReference>
<proteinExistence type="predicted"/>
<evidence type="ECO:0000256" key="14">
    <source>
        <dbReference type="SAM" id="Phobius"/>
    </source>
</evidence>
<reference evidence="17" key="1">
    <citation type="submission" date="2020-10" db="EMBL/GenBank/DDBJ databases">
        <authorList>
            <person name="Gilroy R."/>
        </authorList>
    </citation>
    <scope>NUCLEOTIDE SEQUENCE</scope>
    <source>
        <strain evidence="17">ChiSxjej1B13-7041</strain>
    </source>
</reference>
<feature type="domain" description="Histidine kinase" evidence="15">
    <location>
        <begin position="147"/>
        <end position="364"/>
    </location>
</feature>
<evidence type="ECO:0000256" key="3">
    <source>
        <dbReference type="ARBA" id="ARBA00012438"/>
    </source>
</evidence>
<dbReference type="SUPFAM" id="SSF55874">
    <property type="entry name" value="ATPase domain of HSP90 chaperone/DNA topoisomerase II/histidine kinase"/>
    <property type="match status" value="1"/>
</dbReference>
<dbReference type="EMBL" id="DVHU01000025">
    <property type="protein sequence ID" value="HIR92401.1"/>
    <property type="molecule type" value="Genomic_DNA"/>
</dbReference>
<dbReference type="SUPFAM" id="SSF158472">
    <property type="entry name" value="HAMP domain-like"/>
    <property type="match status" value="1"/>
</dbReference>
<dbReference type="Proteomes" id="UP000886841">
    <property type="component" value="Unassembled WGS sequence"/>
</dbReference>
<dbReference type="Pfam" id="PF00512">
    <property type="entry name" value="HisKA"/>
    <property type="match status" value="1"/>
</dbReference>
<dbReference type="PROSITE" id="PS50885">
    <property type="entry name" value="HAMP"/>
    <property type="match status" value="1"/>
</dbReference>
<keyword evidence="8" id="KW-0547">Nucleotide-binding</keyword>
<protein>
    <recommendedName>
        <fullName evidence="3">histidine kinase</fullName>
        <ecNumber evidence="3">2.7.13.3</ecNumber>
    </recommendedName>
</protein>
<dbReference type="Pfam" id="PF00672">
    <property type="entry name" value="HAMP"/>
    <property type="match status" value="1"/>
</dbReference>
<dbReference type="EC" id="2.7.13.3" evidence="3"/>
<gene>
    <name evidence="17" type="ORF">IAB98_03135</name>
</gene>
<comment type="caution">
    <text evidence="17">The sequence shown here is derived from an EMBL/GenBank/DDBJ whole genome shotgun (WGS) entry which is preliminary data.</text>
</comment>
<feature type="transmembrane region" description="Helical" evidence="14">
    <location>
        <begin position="60"/>
        <end position="79"/>
    </location>
</feature>
<dbReference type="CDD" id="cd00075">
    <property type="entry name" value="HATPase"/>
    <property type="match status" value="1"/>
</dbReference>
<evidence type="ECO:0000256" key="7">
    <source>
        <dbReference type="ARBA" id="ARBA00022692"/>
    </source>
</evidence>
<reference evidence="17" key="2">
    <citation type="journal article" date="2021" name="PeerJ">
        <title>Extensive microbial diversity within the chicken gut microbiome revealed by metagenomics and culture.</title>
        <authorList>
            <person name="Gilroy R."/>
            <person name="Ravi A."/>
            <person name="Getino M."/>
            <person name="Pursley I."/>
            <person name="Horton D.L."/>
            <person name="Alikhan N.F."/>
            <person name="Baker D."/>
            <person name="Gharbi K."/>
            <person name="Hall N."/>
            <person name="Watson M."/>
            <person name="Adriaenssens E.M."/>
            <person name="Foster-Nyarko E."/>
            <person name="Jarju S."/>
            <person name="Secka A."/>
            <person name="Antonio M."/>
            <person name="Oren A."/>
            <person name="Chaudhuri R.R."/>
            <person name="La Ragione R."/>
            <person name="Hildebrand F."/>
            <person name="Pallen M.J."/>
        </authorList>
    </citation>
    <scope>NUCLEOTIDE SEQUENCE</scope>
    <source>
        <strain evidence="17">ChiSxjej1B13-7041</strain>
    </source>
</reference>
<dbReference type="CDD" id="cd06225">
    <property type="entry name" value="HAMP"/>
    <property type="match status" value="1"/>
</dbReference>
<keyword evidence="5" id="KW-0597">Phosphoprotein</keyword>
<evidence type="ECO:0000256" key="11">
    <source>
        <dbReference type="ARBA" id="ARBA00022989"/>
    </source>
</evidence>
<name>A0A9D1EIF9_9FIRM</name>
<dbReference type="AlphaFoldDB" id="A0A9D1EIF9"/>
<dbReference type="InterPro" id="IPR003661">
    <property type="entry name" value="HisK_dim/P_dom"/>
</dbReference>
<evidence type="ECO:0000256" key="5">
    <source>
        <dbReference type="ARBA" id="ARBA00022553"/>
    </source>
</evidence>
<keyword evidence="12" id="KW-0902">Two-component regulatory system</keyword>
<accession>A0A9D1EIF9</accession>
<evidence type="ECO:0000256" key="1">
    <source>
        <dbReference type="ARBA" id="ARBA00000085"/>
    </source>
</evidence>
<dbReference type="GO" id="GO:0005886">
    <property type="term" value="C:plasma membrane"/>
    <property type="evidence" value="ECO:0007669"/>
    <property type="project" value="UniProtKB-SubCell"/>
</dbReference>
<dbReference type="GO" id="GO:0005524">
    <property type="term" value="F:ATP binding"/>
    <property type="evidence" value="ECO:0007669"/>
    <property type="project" value="UniProtKB-KW"/>
</dbReference>
<dbReference type="SMART" id="SM00304">
    <property type="entry name" value="HAMP"/>
    <property type="match status" value="1"/>
</dbReference>
<keyword evidence="7 14" id="KW-0812">Transmembrane</keyword>